<name>A0ABX8LD54_9CHLA</name>
<evidence type="ECO:0000313" key="2">
    <source>
        <dbReference type="Proteomes" id="UP000683565"/>
    </source>
</evidence>
<dbReference type="EMBL" id="CP067334">
    <property type="protein sequence ID" value="QXE27726.1"/>
    <property type="molecule type" value="Genomic_DNA"/>
</dbReference>
<reference evidence="1" key="1">
    <citation type="submission" date="2021-01" db="EMBL/GenBank/DDBJ databases">
        <title>Chlamydial infections in birds of prey presented to California wildlife rehabilitation facilities.</title>
        <authorList>
            <person name="Seibert B.A."/>
            <person name="Keel M.K."/>
            <person name="Kelly T.R."/>
            <person name="Nilsen R.A."/>
            <person name="Pesti D.R."/>
            <person name="Ciembor P.X."/>
            <person name="Gregory C.R."/>
            <person name="Ritchie B.W."/>
            <person name="Hawkins M.G."/>
        </authorList>
    </citation>
    <scope>NUCLEOTIDE SEQUENCE [LARGE SCALE GENOMIC DNA]</scope>
    <source>
        <strain evidence="1">SWA</strain>
    </source>
</reference>
<keyword evidence="2" id="KW-1185">Reference proteome</keyword>
<evidence type="ECO:0000313" key="1">
    <source>
        <dbReference type="EMBL" id="QXE27726.1"/>
    </source>
</evidence>
<protein>
    <recommendedName>
        <fullName evidence="3">Outer membrane protein</fullName>
    </recommendedName>
</protein>
<dbReference type="SUPFAM" id="SSF53613">
    <property type="entry name" value="Ribokinase-like"/>
    <property type="match status" value="1"/>
</dbReference>
<evidence type="ECO:0008006" key="3">
    <source>
        <dbReference type="Google" id="ProtNLM"/>
    </source>
</evidence>
<proteinExistence type="predicted"/>
<dbReference type="Proteomes" id="UP000683565">
    <property type="component" value="Chromosome"/>
</dbReference>
<gene>
    <name evidence="1" type="ORF">JJJ19_03665</name>
</gene>
<sequence length="316" mass="36307">MYYLCFFVLITSILIGRAAPVACYEVFPWIAPKSLTVLGSPFIDVILEAPKEFIEKCDVKVGEIQNINSSDIKKIFLMYRETFPENPIKVTRKEPLSLTEDQLANLGFISLLDKPPYLNYSKQTEYGPALNEWDHLRLILRCPNQEDTFCYFLEETPKYLPGLSLSPDVGHTLIDSDLLIYGCYIESFLKKAGSPNHKVLLDLNNPHIVHQYRDRVWSLFPYIDVLFLSEESTKSLTGMSNTILGRRLLSHIIPTVFVQNISEEKSRIYFIQHGKETVYSSTQELQQIVLAFLFGYINDNVIDYCFHVGDLLLENA</sequence>
<dbReference type="InterPro" id="IPR029056">
    <property type="entry name" value="Ribokinase-like"/>
</dbReference>
<dbReference type="RefSeq" id="WP_131744063.1">
    <property type="nucleotide sequence ID" value="NZ_CAAAFM010000001.1"/>
</dbReference>
<dbReference type="Gene3D" id="3.40.1190.20">
    <property type="match status" value="1"/>
</dbReference>
<accession>A0ABX8LD54</accession>
<organism evidence="1 2">
    <name type="scientific">Chlamydia buteonis</name>
    <dbReference type="NCBI Taxonomy" id="2494525"/>
    <lineage>
        <taxon>Bacteria</taxon>
        <taxon>Pseudomonadati</taxon>
        <taxon>Chlamydiota</taxon>
        <taxon>Chlamydiia</taxon>
        <taxon>Chlamydiales</taxon>
        <taxon>Chlamydiaceae</taxon>
        <taxon>Chlamydia/Chlamydophila group</taxon>
        <taxon>Chlamydia</taxon>
    </lineage>
</organism>